<feature type="repeat" description="Cys-rich GLG1" evidence="8">
    <location>
        <begin position="855"/>
        <end position="913"/>
    </location>
</feature>
<feature type="repeat" description="Cys-rich GLG1" evidence="8">
    <location>
        <begin position="261"/>
        <end position="321"/>
    </location>
</feature>
<accession>A0A915IXR4</accession>
<dbReference type="InterPro" id="IPR001893">
    <property type="entry name" value="Cys-rich_GLG1_repeat"/>
</dbReference>
<evidence type="ECO:0000256" key="1">
    <source>
        <dbReference type="ARBA" id="ARBA00004479"/>
    </source>
</evidence>
<evidence type="ECO:0000256" key="5">
    <source>
        <dbReference type="ARBA" id="ARBA00022989"/>
    </source>
</evidence>
<dbReference type="InterPro" id="IPR039728">
    <property type="entry name" value="GLG1"/>
</dbReference>
<dbReference type="AlphaFoldDB" id="A0A915IXR4"/>
<dbReference type="OMA" id="MMECLIE"/>
<sequence>MFTDIIITFSVLFLTSLTGVRPADPLNLEKIVGAQPPPGAPAPKQHAPVVERFEQQKPLAPAVQLHQTPLQPSQGGLLADSTACAEEIARFCPNVLRTSDVLILQCLQDAGDNILSDNCQTELWDVKFNLTEDDRFRQAALQYCSAELNTYPCAKTNPNQPVEQSHLVLCLVEYKNNMTNEACRSFLTRVESIIFTDMYLIGPFVRACKADVERLNCGQGHFAPSVRTQIQNKARVVHSQGGTLECLLQKMNDSGDKADNLLTPQCRHQVFRLADMQAEDFNLDRPLFFACRDDRERLCHSVQAGQGRVFNCLMENVPSRLLSHECRQTILVRMRMMQRDYKMSHALVTNCQQTIVENQCSPQGLEEQADHFFLTYLLLCLENVEKMNKIIPANCKQQLVEHRRLIMNEAQMQPEVVMDCAHDIELHCQQLRSGGETLHCLMAVARMNLNITNRIPLSDRCSQAINKLLQVVDVASDYKVDHVLMHDCRSMIEGVCKAEATTETDVLSCMMNHIDSPQMSDECEERLLEIQYFLARDFSLDPALYTACKLDAEKHCGHTSYWIEGQKRGKNQAEKQGPDPGYMVLTCLYRHAYVDPEEKPEWTLAPQCSVEVRRVMRERAVSVRLLPQIEEVCIKDLAEFCSARTKPGEELSCLQDKFDQLSEKCKIQVKEFTMLQSKDSRLDRTLNSVCRPVIKKYCDDLLNREIDAGEVTDCLLIHKGVPEMNTRCEAYVNHIEIVSMKDFELTFKFSRACKREINDAGCVSGHNVDKISIVRCLSDAIVKRALLNEGPKISRECRKQMKVENLKMEKMALSDWTKVDPQFVTFCKADLTSSDCDKQETMEGAIECLKDRKADLNSACRKYIFKQERLQFGDNTFDTVLNNVCAREIRQFCLSEDKEHVLHCLVSNAQDPEMSGDCLQVVQRRQREQASDVRLQPVLYEQCLPDIKQHCPKEFQIMRQQETAGDAKLDDLHAAIITCLRQSFINKHVIYASEIDPQLDPAFYSNCKQDIKRLCEKTIFEGQGHQTIMECMKVRFKENLIVDLKCKSEMERKLRELLFDIHLDEALYQVCQIDLKHYCYDTPPGNGNRKLYDNPGN</sequence>
<feature type="repeat" description="Cys-rich GLG1" evidence="8">
    <location>
        <begin position="660"/>
        <end position="723"/>
    </location>
</feature>
<keyword evidence="4" id="KW-0677">Repeat</keyword>
<feature type="chain" id="PRO_5037203045" evidence="9">
    <location>
        <begin position="23"/>
        <end position="1097"/>
    </location>
</feature>
<evidence type="ECO:0000256" key="2">
    <source>
        <dbReference type="ARBA" id="ARBA00022692"/>
    </source>
</evidence>
<feature type="signal peptide" evidence="9">
    <location>
        <begin position="1"/>
        <end position="22"/>
    </location>
</feature>
<dbReference type="Pfam" id="PF00839">
    <property type="entry name" value="Cys_rich_FGFR"/>
    <property type="match status" value="13"/>
</dbReference>
<keyword evidence="5" id="KW-1133">Transmembrane helix</keyword>
<protein>
    <submittedName>
        <fullName evidence="11">Golgi apparatus protein 1</fullName>
    </submittedName>
</protein>
<evidence type="ECO:0000256" key="9">
    <source>
        <dbReference type="SAM" id="SignalP"/>
    </source>
</evidence>
<organism evidence="10 11">
    <name type="scientific">Romanomermis culicivorax</name>
    <name type="common">Nematode worm</name>
    <dbReference type="NCBI Taxonomy" id="13658"/>
    <lineage>
        <taxon>Eukaryota</taxon>
        <taxon>Metazoa</taxon>
        <taxon>Ecdysozoa</taxon>
        <taxon>Nematoda</taxon>
        <taxon>Enoplea</taxon>
        <taxon>Dorylaimia</taxon>
        <taxon>Mermithida</taxon>
        <taxon>Mermithoidea</taxon>
        <taxon>Mermithidae</taxon>
        <taxon>Romanomermis</taxon>
    </lineage>
</organism>
<dbReference type="GO" id="GO:0017134">
    <property type="term" value="F:fibroblast growth factor binding"/>
    <property type="evidence" value="ECO:0007669"/>
    <property type="project" value="TreeGrafter"/>
</dbReference>
<dbReference type="WBParaSite" id="nRc.2.0.1.t18547-RA">
    <property type="protein sequence ID" value="nRc.2.0.1.t18547-RA"/>
    <property type="gene ID" value="nRc.2.0.1.g18547"/>
</dbReference>
<keyword evidence="3 9" id="KW-0732">Signal</keyword>
<dbReference type="PANTHER" id="PTHR11884:SF1">
    <property type="entry name" value="GOLGI APPARATUS PROTEIN 1"/>
    <property type="match status" value="1"/>
</dbReference>
<dbReference type="Proteomes" id="UP000887565">
    <property type="component" value="Unplaced"/>
</dbReference>
<evidence type="ECO:0000256" key="4">
    <source>
        <dbReference type="ARBA" id="ARBA00022737"/>
    </source>
</evidence>
<dbReference type="InterPro" id="IPR017873">
    <property type="entry name" value="Cys-rich_GLG1_repeat_euk"/>
</dbReference>
<feature type="repeat" description="Cys-rich GLG1" evidence="8">
    <location>
        <begin position="456"/>
        <end position="518"/>
    </location>
</feature>
<evidence type="ECO:0000256" key="6">
    <source>
        <dbReference type="ARBA" id="ARBA00023136"/>
    </source>
</evidence>
<evidence type="ECO:0000256" key="7">
    <source>
        <dbReference type="ARBA" id="ARBA00023180"/>
    </source>
</evidence>
<keyword evidence="10" id="KW-1185">Reference proteome</keyword>
<evidence type="ECO:0000313" key="11">
    <source>
        <dbReference type="WBParaSite" id="nRc.2.0.1.t18547-RA"/>
    </source>
</evidence>
<evidence type="ECO:0000256" key="3">
    <source>
        <dbReference type="ARBA" id="ARBA00022729"/>
    </source>
</evidence>
<name>A0A915IXR4_ROMCU</name>
<evidence type="ECO:0000256" key="8">
    <source>
        <dbReference type="PROSITE-ProRule" id="PRU00622"/>
    </source>
</evidence>
<dbReference type="PROSITE" id="PS51289">
    <property type="entry name" value="GLG1_C_RICH"/>
    <property type="match status" value="4"/>
</dbReference>
<dbReference type="GO" id="GO:0000139">
    <property type="term" value="C:Golgi membrane"/>
    <property type="evidence" value="ECO:0007669"/>
    <property type="project" value="InterPro"/>
</dbReference>
<keyword evidence="2" id="KW-0812">Transmembrane</keyword>
<keyword evidence="7" id="KW-0325">Glycoprotein</keyword>
<comment type="subcellular location">
    <subcellularLocation>
        <location evidence="1">Membrane</location>
        <topology evidence="1">Single-pass type I membrane protein</topology>
    </subcellularLocation>
</comment>
<keyword evidence="6" id="KW-0472">Membrane</keyword>
<evidence type="ECO:0000313" key="10">
    <source>
        <dbReference type="Proteomes" id="UP000887565"/>
    </source>
</evidence>
<reference evidence="11" key="1">
    <citation type="submission" date="2022-11" db="UniProtKB">
        <authorList>
            <consortium name="WormBaseParasite"/>
        </authorList>
    </citation>
    <scope>IDENTIFICATION</scope>
</reference>
<dbReference type="PANTHER" id="PTHR11884">
    <property type="entry name" value="SELECTIN LIGAND RELATED"/>
    <property type="match status" value="1"/>
</dbReference>
<proteinExistence type="predicted"/>